<proteinExistence type="inferred from homology"/>
<keyword evidence="3" id="KW-0732">Signal</keyword>
<dbReference type="GO" id="GO:0006401">
    <property type="term" value="P:RNA catabolic process"/>
    <property type="evidence" value="ECO:0007669"/>
    <property type="project" value="TreeGrafter"/>
</dbReference>
<evidence type="ECO:0000256" key="2">
    <source>
        <dbReference type="RuleBase" id="RU004328"/>
    </source>
</evidence>
<dbReference type="InterPro" id="IPR033130">
    <property type="entry name" value="RNase_T2_His_AS_2"/>
</dbReference>
<dbReference type="EMBL" id="VLKG01000002">
    <property type="protein sequence ID" value="TWH76640.1"/>
    <property type="molecule type" value="Genomic_DNA"/>
</dbReference>
<accession>A0A562J0K0</accession>
<reference evidence="4 5" key="1">
    <citation type="submission" date="2019-07" db="EMBL/GenBank/DDBJ databases">
        <title>Genomic Encyclopedia of Type Strains, Phase I: the one thousand microbial genomes (KMG-I) project.</title>
        <authorList>
            <person name="Kyrpides N."/>
        </authorList>
    </citation>
    <scope>NUCLEOTIDE SEQUENCE [LARGE SCALE GENOMIC DNA]</scope>
    <source>
        <strain evidence="4 5">DSM 375</strain>
    </source>
</reference>
<feature type="chain" id="PRO_5021789779" evidence="3">
    <location>
        <begin position="23"/>
        <end position="238"/>
    </location>
</feature>
<comment type="similarity">
    <text evidence="1 2">Belongs to the RNase T2 family.</text>
</comment>
<dbReference type="Pfam" id="PF00445">
    <property type="entry name" value="Ribonuclease_T2"/>
    <property type="match status" value="1"/>
</dbReference>
<dbReference type="PANTHER" id="PTHR11240">
    <property type="entry name" value="RIBONUCLEASE T2"/>
    <property type="match status" value="1"/>
</dbReference>
<dbReference type="PANTHER" id="PTHR11240:SF22">
    <property type="entry name" value="RIBONUCLEASE T2"/>
    <property type="match status" value="1"/>
</dbReference>
<dbReference type="PROSITE" id="PS00530">
    <property type="entry name" value="RNASE_T2_1"/>
    <property type="match status" value="1"/>
</dbReference>
<keyword evidence="5" id="KW-1185">Reference proteome</keyword>
<protein>
    <submittedName>
        <fullName evidence="4">Ribonuclease T2</fullName>
    </submittedName>
</protein>
<organism evidence="4 5">
    <name type="scientific">Azomonas agilis</name>
    <dbReference type="NCBI Taxonomy" id="116849"/>
    <lineage>
        <taxon>Bacteria</taxon>
        <taxon>Pseudomonadati</taxon>
        <taxon>Pseudomonadota</taxon>
        <taxon>Gammaproteobacteria</taxon>
        <taxon>Pseudomonadales</taxon>
        <taxon>Pseudomonadaceae</taxon>
        <taxon>Azomonas</taxon>
    </lineage>
</organism>
<dbReference type="PROSITE" id="PS00531">
    <property type="entry name" value="RNASE_T2_2"/>
    <property type="match status" value="1"/>
</dbReference>
<comment type="caution">
    <text evidence="4">The sequence shown here is derived from an EMBL/GenBank/DDBJ whole genome shotgun (WGS) entry which is preliminary data.</text>
</comment>
<dbReference type="InterPro" id="IPR018188">
    <property type="entry name" value="RNase_T2_His_AS_1"/>
</dbReference>
<evidence type="ECO:0000313" key="4">
    <source>
        <dbReference type="EMBL" id="TWH76640.1"/>
    </source>
</evidence>
<dbReference type="OrthoDB" id="4720638at2"/>
<sequence>MQYLKPLLVAASLLLSSQGVQAQEACNLPSSIPAPKLQKIDCANNSRPDSFVLALSWSPQYCASTKHDSEDFRFQCEKNKFGFVVHGLWPQNSNAKDKCDHPRHCEQSMVDKATVQKNLCTVPSIGLIQGQWQKHGSCSGLSAPAYFDKIRALSQALTKPDLSRLVNADGYTTAGEIIQAFVQANQSLKLPRDAVAVQVGSKNAFREVFICYDLNYRFTTCTNSRTPDKQRVFVTPKG</sequence>
<gene>
    <name evidence="4" type="ORF">LX59_00685</name>
</gene>
<dbReference type="GO" id="GO:0003723">
    <property type="term" value="F:RNA binding"/>
    <property type="evidence" value="ECO:0007669"/>
    <property type="project" value="InterPro"/>
</dbReference>
<feature type="signal peptide" evidence="3">
    <location>
        <begin position="1"/>
        <end position="22"/>
    </location>
</feature>
<dbReference type="InterPro" id="IPR036430">
    <property type="entry name" value="RNase_T2-like_sf"/>
</dbReference>
<dbReference type="AlphaFoldDB" id="A0A562J0K0"/>
<dbReference type="GO" id="GO:0033897">
    <property type="term" value="F:ribonuclease T2 activity"/>
    <property type="evidence" value="ECO:0007669"/>
    <property type="project" value="InterPro"/>
</dbReference>
<name>A0A562J0K0_9GAMM</name>
<dbReference type="InterPro" id="IPR001568">
    <property type="entry name" value="RNase_T2-like"/>
</dbReference>
<dbReference type="Gene3D" id="3.90.730.10">
    <property type="entry name" value="Ribonuclease T2-like"/>
    <property type="match status" value="1"/>
</dbReference>
<evidence type="ECO:0000313" key="5">
    <source>
        <dbReference type="Proteomes" id="UP000319627"/>
    </source>
</evidence>
<evidence type="ECO:0000256" key="1">
    <source>
        <dbReference type="ARBA" id="ARBA00007469"/>
    </source>
</evidence>
<dbReference type="Proteomes" id="UP000319627">
    <property type="component" value="Unassembled WGS sequence"/>
</dbReference>
<dbReference type="RefSeq" id="WP_144570430.1">
    <property type="nucleotide sequence ID" value="NZ_VLKG01000002.1"/>
</dbReference>
<dbReference type="SUPFAM" id="SSF55895">
    <property type="entry name" value="Ribonuclease Rh-like"/>
    <property type="match status" value="1"/>
</dbReference>
<evidence type="ECO:0000256" key="3">
    <source>
        <dbReference type="SAM" id="SignalP"/>
    </source>
</evidence>